<dbReference type="Proteomes" id="UP001153954">
    <property type="component" value="Unassembled WGS sequence"/>
</dbReference>
<reference evidence="1" key="1">
    <citation type="submission" date="2022-03" db="EMBL/GenBank/DDBJ databases">
        <authorList>
            <person name="Tunstrom K."/>
        </authorList>
    </citation>
    <scope>NUCLEOTIDE SEQUENCE</scope>
</reference>
<name>A0AAU9TN37_EUPED</name>
<keyword evidence="2" id="KW-1185">Reference proteome</keyword>
<dbReference type="AlphaFoldDB" id="A0AAU9TN37"/>
<evidence type="ECO:0000313" key="1">
    <source>
        <dbReference type="EMBL" id="CAH2088103.1"/>
    </source>
</evidence>
<dbReference type="EMBL" id="CAKOGL010000007">
    <property type="protein sequence ID" value="CAH2088103.1"/>
    <property type="molecule type" value="Genomic_DNA"/>
</dbReference>
<sequence>MTTLAPFCDNEDSEDVINDEDEHYDISNMSDFASDVITYVAGSVTHYLIKKIKCETCVYALMESDSFNKNAQFINLKDILLQTQTGLEIKMTGRV</sequence>
<evidence type="ECO:0000313" key="2">
    <source>
        <dbReference type="Proteomes" id="UP001153954"/>
    </source>
</evidence>
<proteinExistence type="predicted"/>
<gene>
    <name evidence="1" type="ORF">EEDITHA_LOCUS4295</name>
</gene>
<comment type="caution">
    <text evidence="1">The sequence shown here is derived from an EMBL/GenBank/DDBJ whole genome shotgun (WGS) entry which is preliminary data.</text>
</comment>
<organism evidence="1 2">
    <name type="scientific">Euphydryas editha</name>
    <name type="common">Edith's checkerspot</name>
    <dbReference type="NCBI Taxonomy" id="104508"/>
    <lineage>
        <taxon>Eukaryota</taxon>
        <taxon>Metazoa</taxon>
        <taxon>Ecdysozoa</taxon>
        <taxon>Arthropoda</taxon>
        <taxon>Hexapoda</taxon>
        <taxon>Insecta</taxon>
        <taxon>Pterygota</taxon>
        <taxon>Neoptera</taxon>
        <taxon>Endopterygota</taxon>
        <taxon>Lepidoptera</taxon>
        <taxon>Glossata</taxon>
        <taxon>Ditrysia</taxon>
        <taxon>Papilionoidea</taxon>
        <taxon>Nymphalidae</taxon>
        <taxon>Nymphalinae</taxon>
        <taxon>Euphydryas</taxon>
    </lineage>
</organism>
<accession>A0AAU9TN37</accession>
<protein>
    <submittedName>
        <fullName evidence="1">Uncharacterized protein</fullName>
    </submittedName>
</protein>